<dbReference type="AlphaFoldDB" id="A0A1E5ILA9"/>
<evidence type="ECO:0000256" key="1">
    <source>
        <dbReference type="SAM" id="Phobius"/>
    </source>
</evidence>
<name>A0A1E5ILA9_ENDTX</name>
<keyword evidence="1" id="KW-1133">Transmembrane helix</keyword>
<proteinExistence type="predicted"/>
<reference evidence="2 3" key="1">
    <citation type="submission" date="2015-11" db="EMBL/GenBank/DDBJ databases">
        <title>Evidence for parallel genomic evolution in an endosymbiosis of termite gut flagellates.</title>
        <authorList>
            <person name="Zheng H."/>
        </authorList>
    </citation>
    <scope>NUCLEOTIDE SEQUENCE [LARGE SCALE GENOMIC DNA]</scope>
    <source>
        <strain evidence="2 3">CET450</strain>
    </source>
</reference>
<evidence type="ECO:0000313" key="2">
    <source>
        <dbReference type="EMBL" id="OEG71259.1"/>
    </source>
</evidence>
<comment type="caution">
    <text evidence="2">The sequence shown here is derived from an EMBL/GenBank/DDBJ whole genome shotgun (WGS) entry which is preliminary data.</text>
</comment>
<feature type="transmembrane region" description="Helical" evidence="1">
    <location>
        <begin position="12"/>
        <end position="31"/>
    </location>
</feature>
<dbReference type="Proteomes" id="UP000095237">
    <property type="component" value="Unassembled WGS sequence"/>
</dbReference>
<sequence>MFQTIKKIIKISTIILLVLIIAAVSAYIYIYKNDAVAKKLKEKDYVSFSVLLYGTEKILPGRLDVYTALYDKRANILKVFSVNTDAVVLNKREKSRSLKTIFNEISKKDINAAIKKFYMDLHEIIGNAAATDFYINTSFEMLDIAVWQNKKFKFILLKDNFENGDLESLNRIETVEYFMHLTSPAIMKICQNYDFFDTNILKLSFVSSVLRLKSLNPVLMFCEMPVKHTKTRVEHDKQNIEEFLNKVYYADIVPHTKVKGVLIDIKNASRKPRMAEKAAWLLRKNKLDVLGWSNNLYAVYDKTLIKDYKGNFMQALRIAEILKTGKVIVSYNNRSYPDMRIFIGKDCILYDNLDKKEEQNGKN</sequence>
<evidence type="ECO:0008006" key="4">
    <source>
        <dbReference type="Google" id="ProtNLM"/>
    </source>
</evidence>
<accession>A0A1E5ILA9</accession>
<dbReference type="EMBL" id="LNVX01000227">
    <property type="protein sequence ID" value="OEG71259.1"/>
    <property type="molecule type" value="Genomic_DNA"/>
</dbReference>
<protein>
    <recommendedName>
        <fullName evidence="4">LytR/CpsA/Psr regulator C-terminal domain-containing protein</fullName>
    </recommendedName>
</protein>
<gene>
    <name evidence="2" type="ORF">ATZ36_15780</name>
</gene>
<keyword evidence="1" id="KW-0812">Transmembrane</keyword>
<evidence type="ECO:0000313" key="3">
    <source>
        <dbReference type="Proteomes" id="UP000095237"/>
    </source>
</evidence>
<keyword evidence="1" id="KW-0472">Membrane</keyword>
<keyword evidence="3" id="KW-1185">Reference proteome</keyword>
<organism evidence="2 3">
    <name type="scientific">Endomicrobium trichonymphae</name>
    <dbReference type="NCBI Taxonomy" id="1408204"/>
    <lineage>
        <taxon>Bacteria</taxon>
        <taxon>Pseudomonadati</taxon>
        <taxon>Elusimicrobiota</taxon>
        <taxon>Endomicrobiia</taxon>
        <taxon>Endomicrobiales</taxon>
        <taxon>Endomicrobiaceae</taxon>
        <taxon>Candidatus Endomicrobiellum</taxon>
    </lineage>
</organism>